<evidence type="ECO:0000256" key="11">
    <source>
        <dbReference type="RuleBase" id="RU004417"/>
    </source>
</evidence>
<evidence type="ECO:0000256" key="5">
    <source>
        <dbReference type="ARBA" id="ARBA00052302"/>
    </source>
</evidence>
<organism evidence="13 14">
    <name type="scientific">Thermoactinomyces daqus</name>
    <dbReference type="NCBI Taxonomy" id="1329516"/>
    <lineage>
        <taxon>Bacteria</taxon>
        <taxon>Bacillati</taxon>
        <taxon>Bacillota</taxon>
        <taxon>Bacilli</taxon>
        <taxon>Bacillales</taxon>
        <taxon>Thermoactinomycetaceae</taxon>
        <taxon>Thermoactinomyces</taxon>
    </lineage>
</organism>
<evidence type="ECO:0000256" key="1">
    <source>
        <dbReference type="ARBA" id="ARBA00006382"/>
    </source>
</evidence>
<dbReference type="InterPro" id="IPR006095">
    <property type="entry name" value="Glu/Leu/Phe/Val/Trp_DH"/>
</dbReference>
<dbReference type="PANTHER" id="PTHR42722">
    <property type="entry name" value="LEUCINE DEHYDROGENASE"/>
    <property type="match status" value="1"/>
</dbReference>
<dbReference type="EMBL" id="JACEIP010000010">
    <property type="protein sequence ID" value="MBA4542952.1"/>
    <property type="molecule type" value="Genomic_DNA"/>
</dbReference>
<reference evidence="13 14" key="1">
    <citation type="submission" date="2020-07" db="EMBL/GenBank/DDBJ databases">
        <authorList>
            <person name="Feng H."/>
        </authorList>
    </citation>
    <scope>NUCLEOTIDE SEQUENCE [LARGE SCALE GENOMIC DNA]</scope>
    <source>
        <strain evidence="14">s-11</strain>
    </source>
</reference>
<dbReference type="GO" id="GO:0050049">
    <property type="term" value="F:L-leucine dehydrogenase activity"/>
    <property type="evidence" value="ECO:0007669"/>
    <property type="project" value="UniProtKB-EC"/>
</dbReference>
<protein>
    <recommendedName>
        <fullName evidence="8">Leucine dehydrogenase</fullName>
        <ecNumber evidence="7">1.4.1.9</ecNumber>
    </recommendedName>
</protein>
<dbReference type="FunFam" id="3.40.50.720:FF:000196">
    <property type="entry name" value="Leucine dehydrogenase"/>
    <property type="match status" value="1"/>
</dbReference>
<dbReference type="Pfam" id="PF00208">
    <property type="entry name" value="ELFV_dehydrog"/>
    <property type="match status" value="2"/>
</dbReference>
<evidence type="ECO:0000259" key="12">
    <source>
        <dbReference type="SMART" id="SM00839"/>
    </source>
</evidence>
<feature type="active site" description="Proton donor/acceptor" evidence="9">
    <location>
        <position position="80"/>
    </location>
</feature>
<dbReference type="RefSeq" id="WP_033101914.1">
    <property type="nucleotide sequence ID" value="NZ_JACEIP010000010.1"/>
</dbReference>
<dbReference type="InterPro" id="IPR036291">
    <property type="entry name" value="NAD(P)-bd_dom_sf"/>
</dbReference>
<dbReference type="Pfam" id="PF02812">
    <property type="entry name" value="ELFV_dehydrog_N"/>
    <property type="match status" value="1"/>
</dbReference>
<comment type="catalytic activity">
    <reaction evidence="5">
        <text>L-leucine + NAD(+) + H2O = 4-methyl-2-oxopentanoate + NH4(+) + NADH + H(+)</text>
        <dbReference type="Rhea" id="RHEA:12220"/>
        <dbReference type="ChEBI" id="CHEBI:15377"/>
        <dbReference type="ChEBI" id="CHEBI:15378"/>
        <dbReference type="ChEBI" id="CHEBI:17865"/>
        <dbReference type="ChEBI" id="CHEBI:28938"/>
        <dbReference type="ChEBI" id="CHEBI:57427"/>
        <dbReference type="ChEBI" id="CHEBI:57540"/>
        <dbReference type="ChEBI" id="CHEBI:57945"/>
        <dbReference type="EC" id="1.4.1.9"/>
    </reaction>
</comment>
<dbReference type="CDD" id="cd01075">
    <property type="entry name" value="NAD_bind_Leu_Phe_Val_DH"/>
    <property type="match status" value="1"/>
</dbReference>
<dbReference type="AlphaFoldDB" id="A0A7W2AH78"/>
<evidence type="ECO:0000256" key="7">
    <source>
        <dbReference type="ARBA" id="ARBA00066575"/>
    </source>
</evidence>
<keyword evidence="10" id="KW-0547">Nucleotide-binding</keyword>
<dbReference type="PROSITE" id="PS00074">
    <property type="entry name" value="GLFV_DEHYDROGENASE"/>
    <property type="match status" value="1"/>
</dbReference>
<gene>
    <name evidence="13" type="ORF">H1164_08555</name>
</gene>
<dbReference type="Proteomes" id="UP000530514">
    <property type="component" value="Unassembled WGS sequence"/>
</dbReference>
<dbReference type="SUPFAM" id="SSF53223">
    <property type="entry name" value="Aminoacid dehydrogenase-like, N-terminal domain"/>
    <property type="match status" value="1"/>
</dbReference>
<keyword evidence="4 10" id="KW-0520">NAD</keyword>
<evidence type="ECO:0000256" key="8">
    <source>
        <dbReference type="ARBA" id="ARBA00068708"/>
    </source>
</evidence>
<dbReference type="PRINTS" id="PR00082">
    <property type="entry name" value="GLFDHDRGNASE"/>
</dbReference>
<dbReference type="SMART" id="SM00839">
    <property type="entry name" value="ELFV_dehydrog"/>
    <property type="match status" value="1"/>
</dbReference>
<dbReference type="InterPro" id="IPR006096">
    <property type="entry name" value="Glu/Leu/Phe/Val/Trp_DH_C"/>
</dbReference>
<dbReference type="EC" id="1.4.1.9" evidence="7"/>
<feature type="domain" description="Glutamate/phenylalanine/leucine/valine/L-tryptophan dehydrogenase C-terminal" evidence="12">
    <location>
        <begin position="144"/>
        <end position="351"/>
    </location>
</feature>
<dbReference type="PIRSF" id="PIRSF000188">
    <property type="entry name" value="Phe_leu_dh"/>
    <property type="match status" value="1"/>
</dbReference>
<keyword evidence="14" id="KW-1185">Reference proteome</keyword>
<evidence type="ECO:0000256" key="3">
    <source>
        <dbReference type="ARBA" id="ARBA00023002"/>
    </source>
</evidence>
<dbReference type="OrthoDB" id="9803297at2"/>
<evidence type="ECO:0000256" key="6">
    <source>
        <dbReference type="ARBA" id="ARBA00060585"/>
    </source>
</evidence>
<dbReference type="Gene3D" id="3.40.50.10860">
    <property type="entry name" value="Leucine Dehydrogenase, chain A, domain 1"/>
    <property type="match status" value="1"/>
</dbReference>
<evidence type="ECO:0000256" key="9">
    <source>
        <dbReference type="PIRSR" id="PIRSR000188-1"/>
    </source>
</evidence>
<dbReference type="PANTHER" id="PTHR42722:SF1">
    <property type="entry name" value="VALINE DEHYDROGENASE"/>
    <property type="match status" value="1"/>
</dbReference>
<evidence type="ECO:0000256" key="4">
    <source>
        <dbReference type="ARBA" id="ARBA00023027"/>
    </source>
</evidence>
<dbReference type="SUPFAM" id="SSF51735">
    <property type="entry name" value="NAD(P)-binding Rossmann-fold domains"/>
    <property type="match status" value="1"/>
</dbReference>
<dbReference type="InterPro" id="IPR006097">
    <property type="entry name" value="Glu/Leu/Phe/Val/Trp_DH_dimer"/>
</dbReference>
<dbReference type="GO" id="GO:0009083">
    <property type="term" value="P:branched-chain amino acid catabolic process"/>
    <property type="evidence" value="ECO:0007669"/>
    <property type="project" value="UniProtKB-KW"/>
</dbReference>
<dbReference type="InterPro" id="IPR016211">
    <property type="entry name" value="Glu/Phe/Leu/Val/Trp_DH_bac/arc"/>
</dbReference>
<dbReference type="InterPro" id="IPR033524">
    <property type="entry name" value="Glu/Leu/Phe/Val_DH_AS"/>
</dbReference>
<sequence length="366" mass="40178">MKIFEYMGKYDYEQLVLCHDEASGLKAIICIHDTTLGPALGGTRMWTYDSEDDAIEDALRLARGMTYKNAAAGLNLGGGKTVVIGDPKKDKSEALFRALGRYIQGLNGRYITAEDVGTTVEDMDTIRMETRFVTGISPAFGSSGNPSPVTAYGVYRGMKAASKEAFGDDSLKGKVVAVQGVGHVAYSLCKHLHEEGAKLIVTDINKANVDRAVQEFGAEAVSPDKIYDVECDIFAPCALGAIINDETIERLKCKVVAGSANNQLKEERHGDMLEQKGIVYAPDYVINAGGVINVADELLGYNRDRAMKKVETIYDNILKVFEIARRDGIPSYQAADRMAEERIETMRKTRSTFLQNEYSILNLNGR</sequence>
<dbReference type="Gene3D" id="3.40.50.720">
    <property type="entry name" value="NAD(P)-binding Rossmann-like Domain"/>
    <property type="match status" value="1"/>
</dbReference>
<evidence type="ECO:0000256" key="10">
    <source>
        <dbReference type="PIRSR" id="PIRSR000188-2"/>
    </source>
</evidence>
<dbReference type="InterPro" id="IPR046346">
    <property type="entry name" value="Aminoacid_DH-like_N_sf"/>
</dbReference>
<evidence type="ECO:0000313" key="13">
    <source>
        <dbReference type="EMBL" id="MBA4542952.1"/>
    </source>
</evidence>
<dbReference type="FunFam" id="3.40.50.10860:FF:000010">
    <property type="entry name" value="Leucine dehydrogenase"/>
    <property type="match status" value="1"/>
</dbReference>
<comment type="pathway">
    <text evidence="6">Amino-acid degradation; L-leucine degradation; 4-methyl-2-oxopentanoate from L-leucine (dehydrogenase route): step 1/1.</text>
</comment>
<comment type="caution">
    <text evidence="13">The sequence shown here is derived from an EMBL/GenBank/DDBJ whole genome shotgun (WGS) entry which is preliminary data.</text>
</comment>
<keyword evidence="2" id="KW-0101">Branched-chain amino acid catabolism</keyword>
<proteinExistence type="inferred from homology"/>
<name>A0A7W2AH78_9BACL</name>
<evidence type="ECO:0000313" key="14">
    <source>
        <dbReference type="Proteomes" id="UP000530514"/>
    </source>
</evidence>
<accession>A0A7W2AH78</accession>
<comment type="similarity">
    <text evidence="1 11">Belongs to the Glu/Leu/Phe/Val dehydrogenases family.</text>
</comment>
<evidence type="ECO:0000256" key="2">
    <source>
        <dbReference type="ARBA" id="ARBA00022456"/>
    </source>
</evidence>
<feature type="binding site" evidence="10">
    <location>
        <begin position="180"/>
        <end position="185"/>
    </location>
    <ligand>
        <name>NAD(+)</name>
        <dbReference type="ChEBI" id="CHEBI:57540"/>
    </ligand>
</feature>
<keyword evidence="3 11" id="KW-0560">Oxidoreductase</keyword>
<dbReference type="GO" id="GO:0000166">
    <property type="term" value="F:nucleotide binding"/>
    <property type="evidence" value="ECO:0007669"/>
    <property type="project" value="UniProtKB-KW"/>
</dbReference>